<dbReference type="Proteomes" id="UP000250174">
    <property type="component" value="Unassembled WGS sequence"/>
</dbReference>
<reference evidence="2 3" key="1">
    <citation type="submission" date="2016-03" db="EMBL/GenBank/DDBJ databases">
        <title>Comparison of Bacillus endophyticus and B. anthracis characteristics using whole genome sequence analysis and microbiological techniques.</title>
        <authorList>
            <person name="Lekota K.E."/>
            <person name="Mafofo J."/>
            <person name="Rees J."/>
            <person name="Muchadeyi F.C."/>
            <person name="Madoroba E."/>
            <person name="Van Heerden H."/>
        </authorList>
    </citation>
    <scope>NUCLEOTIDE SEQUENCE [LARGE SCALE GENOMIC DNA]</scope>
    <source>
        <strain evidence="2 3">3631_10C</strain>
    </source>
</reference>
<protein>
    <submittedName>
        <fullName evidence="2">Uncharacterized protein</fullName>
    </submittedName>
</protein>
<sequence>MDYRRKLQKHFSNSLTKSRCDYLLVGLVGVTIDAHQKFALKYAIIAVIVMTAVAVAVGAISLF</sequence>
<accession>A0AAX1QBW8</accession>
<comment type="caution">
    <text evidence="2">The sequence shown here is derived from an EMBL/GenBank/DDBJ whole genome shotgun (WGS) entry which is preliminary data.</text>
</comment>
<keyword evidence="1" id="KW-1133">Transmembrane helix</keyword>
<dbReference type="EMBL" id="LVYK01000012">
    <property type="protein sequence ID" value="RAS78621.1"/>
    <property type="molecule type" value="Genomic_DNA"/>
</dbReference>
<gene>
    <name evidence="2" type="ORF">A3864_07875</name>
</gene>
<proteinExistence type="predicted"/>
<dbReference type="AlphaFoldDB" id="A0AAX1QBW8"/>
<organism evidence="2 3">
    <name type="scientific">Priestia endophytica</name>
    <dbReference type="NCBI Taxonomy" id="135735"/>
    <lineage>
        <taxon>Bacteria</taxon>
        <taxon>Bacillati</taxon>
        <taxon>Bacillota</taxon>
        <taxon>Bacilli</taxon>
        <taxon>Bacillales</taxon>
        <taxon>Bacillaceae</taxon>
        <taxon>Priestia</taxon>
    </lineage>
</organism>
<keyword evidence="1" id="KW-0812">Transmembrane</keyword>
<name>A0AAX1QBW8_9BACI</name>
<keyword evidence="1" id="KW-0472">Membrane</keyword>
<evidence type="ECO:0000256" key="1">
    <source>
        <dbReference type="SAM" id="Phobius"/>
    </source>
</evidence>
<evidence type="ECO:0000313" key="2">
    <source>
        <dbReference type="EMBL" id="RAS78621.1"/>
    </source>
</evidence>
<evidence type="ECO:0000313" key="3">
    <source>
        <dbReference type="Proteomes" id="UP000250174"/>
    </source>
</evidence>
<feature type="transmembrane region" description="Helical" evidence="1">
    <location>
        <begin position="42"/>
        <end position="62"/>
    </location>
</feature>